<dbReference type="Pfam" id="PF00528">
    <property type="entry name" value="BPD_transp_1"/>
    <property type="match status" value="1"/>
</dbReference>
<dbReference type="InterPro" id="IPR000515">
    <property type="entry name" value="MetI-like"/>
</dbReference>
<feature type="transmembrane region" description="Helical" evidence="7">
    <location>
        <begin position="209"/>
        <end position="232"/>
    </location>
</feature>
<keyword evidence="5 7" id="KW-1133">Transmembrane helix</keyword>
<name>A0A5N3PAL2_9HYPH</name>
<evidence type="ECO:0000256" key="3">
    <source>
        <dbReference type="ARBA" id="ARBA00022475"/>
    </source>
</evidence>
<dbReference type="GO" id="GO:0005886">
    <property type="term" value="C:plasma membrane"/>
    <property type="evidence" value="ECO:0007669"/>
    <property type="project" value="UniProtKB-SubCell"/>
</dbReference>
<dbReference type="Pfam" id="PF12911">
    <property type="entry name" value="OppC_N"/>
    <property type="match status" value="1"/>
</dbReference>
<dbReference type="Gene3D" id="1.10.3720.10">
    <property type="entry name" value="MetI-like"/>
    <property type="match status" value="1"/>
</dbReference>
<keyword evidence="3" id="KW-1003">Cell membrane</keyword>
<dbReference type="SUPFAM" id="SSF161098">
    <property type="entry name" value="MetI-like"/>
    <property type="match status" value="1"/>
</dbReference>
<dbReference type="CDD" id="cd06261">
    <property type="entry name" value="TM_PBP2"/>
    <property type="match status" value="1"/>
</dbReference>
<evidence type="ECO:0000256" key="1">
    <source>
        <dbReference type="ARBA" id="ARBA00004651"/>
    </source>
</evidence>
<dbReference type="PROSITE" id="PS50928">
    <property type="entry name" value="ABC_TM1"/>
    <property type="match status" value="1"/>
</dbReference>
<protein>
    <submittedName>
        <fullName evidence="9">ABC transporter permease</fullName>
    </submittedName>
</protein>
<comment type="similarity">
    <text evidence="7">Belongs to the binding-protein-dependent transport system permease family.</text>
</comment>
<keyword evidence="6 7" id="KW-0472">Membrane</keyword>
<comment type="subcellular location">
    <subcellularLocation>
        <location evidence="1 7">Cell membrane</location>
        <topology evidence="1 7">Multi-pass membrane protein</topology>
    </subcellularLocation>
</comment>
<dbReference type="EMBL" id="VCMV01000017">
    <property type="protein sequence ID" value="KAB0266744.1"/>
    <property type="molecule type" value="Genomic_DNA"/>
</dbReference>
<dbReference type="GO" id="GO:0055085">
    <property type="term" value="P:transmembrane transport"/>
    <property type="evidence" value="ECO:0007669"/>
    <property type="project" value="InterPro"/>
</dbReference>
<dbReference type="Proteomes" id="UP000325684">
    <property type="component" value="Unassembled WGS sequence"/>
</dbReference>
<feature type="transmembrane region" description="Helical" evidence="7">
    <location>
        <begin position="257"/>
        <end position="277"/>
    </location>
</feature>
<evidence type="ECO:0000313" key="10">
    <source>
        <dbReference type="Proteomes" id="UP000325684"/>
    </source>
</evidence>
<dbReference type="InterPro" id="IPR050366">
    <property type="entry name" value="BP-dependent_transpt_permease"/>
</dbReference>
<dbReference type="OrthoDB" id="9774870at2"/>
<feature type="transmembrane region" description="Helical" evidence="7">
    <location>
        <begin position="137"/>
        <end position="161"/>
    </location>
</feature>
<feature type="transmembrane region" description="Helical" evidence="7">
    <location>
        <begin position="29"/>
        <end position="52"/>
    </location>
</feature>
<keyword evidence="10" id="KW-1185">Reference proteome</keyword>
<feature type="transmembrane region" description="Helical" evidence="7">
    <location>
        <begin position="91"/>
        <end position="117"/>
    </location>
</feature>
<evidence type="ECO:0000256" key="6">
    <source>
        <dbReference type="ARBA" id="ARBA00023136"/>
    </source>
</evidence>
<keyword evidence="2 7" id="KW-0813">Transport</keyword>
<sequence>MSIAIAKPELAPRSPTMIVIVRLFQSRSFLIGAALVLAIALVAVFADVLSPYDPLRNSFRTRLRPPDSTFWFGTDHFGRDILSRVIHGARISLVIGLMTALLTGIAGTMIGAVAGFFPTLDNPIMRLMDALMAFPAIVLAIAVAAVLGASVVNVIIALSIATTPHTARIVRASVLVVREREFIEAARALGASDLRVLCRHVMPNAFGPLIVRLTYVFATAILAEAALSFIGVGPPPPAPSFGSIIAQGRDFITEAPWITIFPGLAIIVSVLGLNLLGDGLRDVLDPRMRT</sequence>
<proteinExistence type="inferred from homology"/>
<dbReference type="RefSeq" id="WP_150944956.1">
    <property type="nucleotide sequence ID" value="NZ_VCMV01000017.1"/>
</dbReference>
<organism evidence="9 10">
    <name type="scientific">Microvirga brassicacearum</name>
    <dbReference type="NCBI Taxonomy" id="2580413"/>
    <lineage>
        <taxon>Bacteria</taxon>
        <taxon>Pseudomonadati</taxon>
        <taxon>Pseudomonadota</taxon>
        <taxon>Alphaproteobacteria</taxon>
        <taxon>Hyphomicrobiales</taxon>
        <taxon>Methylobacteriaceae</taxon>
        <taxon>Microvirga</taxon>
    </lineage>
</organism>
<evidence type="ECO:0000256" key="4">
    <source>
        <dbReference type="ARBA" id="ARBA00022692"/>
    </source>
</evidence>
<evidence type="ECO:0000313" key="9">
    <source>
        <dbReference type="EMBL" id="KAB0266744.1"/>
    </source>
</evidence>
<gene>
    <name evidence="9" type="ORF">FEZ63_12690</name>
</gene>
<evidence type="ECO:0000256" key="5">
    <source>
        <dbReference type="ARBA" id="ARBA00022989"/>
    </source>
</evidence>
<dbReference type="PANTHER" id="PTHR43386:SF25">
    <property type="entry name" value="PEPTIDE ABC TRANSPORTER PERMEASE PROTEIN"/>
    <property type="match status" value="1"/>
</dbReference>
<evidence type="ECO:0000259" key="8">
    <source>
        <dbReference type="PROSITE" id="PS50928"/>
    </source>
</evidence>
<dbReference type="AlphaFoldDB" id="A0A5N3PAL2"/>
<evidence type="ECO:0000256" key="7">
    <source>
        <dbReference type="RuleBase" id="RU363032"/>
    </source>
</evidence>
<dbReference type="InterPro" id="IPR035906">
    <property type="entry name" value="MetI-like_sf"/>
</dbReference>
<evidence type="ECO:0000256" key="2">
    <source>
        <dbReference type="ARBA" id="ARBA00022448"/>
    </source>
</evidence>
<accession>A0A5N3PAL2</accession>
<feature type="domain" description="ABC transmembrane type-1" evidence="8">
    <location>
        <begin position="89"/>
        <end position="277"/>
    </location>
</feature>
<dbReference type="InterPro" id="IPR025966">
    <property type="entry name" value="OppC_N"/>
</dbReference>
<comment type="caution">
    <text evidence="9">The sequence shown here is derived from an EMBL/GenBank/DDBJ whole genome shotgun (WGS) entry which is preliminary data.</text>
</comment>
<dbReference type="PANTHER" id="PTHR43386">
    <property type="entry name" value="OLIGOPEPTIDE TRANSPORT SYSTEM PERMEASE PROTEIN APPC"/>
    <property type="match status" value="1"/>
</dbReference>
<keyword evidence="4 7" id="KW-0812">Transmembrane</keyword>
<reference evidence="9 10" key="1">
    <citation type="journal article" date="2019" name="Microorganisms">
        <title>Genome Insights into the Novel Species Microvirga brassicacearum, a Rapeseed Endophyte with Biotechnological Potential.</title>
        <authorList>
            <person name="Jimenez-Gomez A."/>
            <person name="Saati-Santamaria Z."/>
            <person name="Igual J.M."/>
            <person name="Rivas R."/>
            <person name="Mateos P.F."/>
            <person name="Garcia-Fraile P."/>
        </authorList>
    </citation>
    <scope>NUCLEOTIDE SEQUENCE [LARGE SCALE GENOMIC DNA]</scope>
    <source>
        <strain evidence="9 10">CDVBN77</strain>
    </source>
</reference>